<dbReference type="Proteomes" id="UP001583186">
    <property type="component" value="Unassembled WGS sequence"/>
</dbReference>
<feature type="domain" description="C2H2-type" evidence="11">
    <location>
        <begin position="713"/>
        <end position="740"/>
    </location>
</feature>
<dbReference type="SUPFAM" id="SSF57667">
    <property type="entry name" value="beta-beta-alpha zinc fingers"/>
    <property type="match status" value="3"/>
</dbReference>
<evidence type="ECO:0000256" key="9">
    <source>
        <dbReference type="PROSITE-ProRule" id="PRU00042"/>
    </source>
</evidence>
<feature type="region of interest" description="Disordered" evidence="10">
    <location>
        <begin position="82"/>
        <end position="104"/>
    </location>
</feature>
<keyword evidence="3" id="KW-0677">Repeat</keyword>
<organism evidence="12 13">
    <name type="scientific">Sporothrix stenoceras</name>
    <dbReference type="NCBI Taxonomy" id="5173"/>
    <lineage>
        <taxon>Eukaryota</taxon>
        <taxon>Fungi</taxon>
        <taxon>Dikarya</taxon>
        <taxon>Ascomycota</taxon>
        <taxon>Pezizomycotina</taxon>
        <taxon>Sordariomycetes</taxon>
        <taxon>Sordariomycetidae</taxon>
        <taxon>Ophiostomatales</taxon>
        <taxon>Ophiostomataceae</taxon>
        <taxon>Sporothrix</taxon>
    </lineage>
</organism>
<evidence type="ECO:0000256" key="3">
    <source>
        <dbReference type="ARBA" id="ARBA00022737"/>
    </source>
</evidence>
<keyword evidence="13" id="KW-1185">Reference proteome</keyword>
<feature type="compositionally biased region" description="Basic residues" evidence="10">
    <location>
        <begin position="405"/>
        <end position="418"/>
    </location>
</feature>
<feature type="compositionally biased region" description="Low complexity" evidence="10">
    <location>
        <begin position="272"/>
        <end position="299"/>
    </location>
</feature>
<keyword evidence="6" id="KW-0805">Transcription regulation</keyword>
<comment type="subcellular location">
    <subcellularLocation>
        <location evidence="1">Nucleus</location>
    </subcellularLocation>
</comment>
<evidence type="ECO:0000256" key="7">
    <source>
        <dbReference type="ARBA" id="ARBA00023163"/>
    </source>
</evidence>
<feature type="compositionally biased region" description="Polar residues" evidence="10">
    <location>
        <begin position="186"/>
        <end position="195"/>
    </location>
</feature>
<dbReference type="InterPro" id="IPR036236">
    <property type="entry name" value="Znf_C2H2_sf"/>
</dbReference>
<keyword evidence="7" id="KW-0804">Transcription</keyword>
<feature type="region of interest" description="Disordered" evidence="10">
    <location>
        <begin position="389"/>
        <end position="419"/>
    </location>
</feature>
<dbReference type="Pfam" id="PF13912">
    <property type="entry name" value="zf-C2H2_6"/>
    <property type="match status" value="2"/>
</dbReference>
<feature type="region of interest" description="Disordered" evidence="10">
    <location>
        <begin position="186"/>
        <end position="210"/>
    </location>
</feature>
<feature type="region of interest" description="Disordered" evidence="10">
    <location>
        <begin position="756"/>
        <end position="789"/>
    </location>
</feature>
<proteinExistence type="predicted"/>
<protein>
    <submittedName>
        <fullName evidence="12">Zinc-finger protein</fullName>
    </submittedName>
</protein>
<feature type="domain" description="C2H2-type" evidence="11">
    <location>
        <begin position="620"/>
        <end position="656"/>
    </location>
</feature>
<dbReference type="GO" id="GO:0008270">
    <property type="term" value="F:zinc ion binding"/>
    <property type="evidence" value="ECO:0007669"/>
    <property type="project" value="UniProtKB-KW"/>
</dbReference>
<feature type="region of interest" description="Disordered" evidence="10">
    <location>
        <begin position="272"/>
        <end position="312"/>
    </location>
</feature>
<dbReference type="PROSITE" id="PS50157">
    <property type="entry name" value="ZINC_FINGER_C2H2_2"/>
    <property type="match status" value="6"/>
</dbReference>
<evidence type="ECO:0000256" key="4">
    <source>
        <dbReference type="ARBA" id="ARBA00022771"/>
    </source>
</evidence>
<evidence type="ECO:0000256" key="8">
    <source>
        <dbReference type="ARBA" id="ARBA00023242"/>
    </source>
</evidence>
<evidence type="ECO:0000256" key="1">
    <source>
        <dbReference type="ARBA" id="ARBA00004123"/>
    </source>
</evidence>
<dbReference type="PANTHER" id="PTHR24394:SF48">
    <property type="entry name" value="ZINC FINGER PROTEIN 771"/>
    <property type="match status" value="1"/>
</dbReference>
<accession>A0ABR3YU27</accession>
<dbReference type="PROSITE" id="PS00028">
    <property type="entry name" value="ZINC_FINGER_C2H2_1"/>
    <property type="match status" value="4"/>
</dbReference>
<feature type="domain" description="C2H2-type" evidence="11">
    <location>
        <begin position="657"/>
        <end position="684"/>
    </location>
</feature>
<dbReference type="Pfam" id="PF00096">
    <property type="entry name" value="zf-C2H2"/>
    <property type="match status" value="3"/>
</dbReference>
<feature type="domain" description="C2H2-type" evidence="11">
    <location>
        <begin position="577"/>
        <end position="615"/>
    </location>
</feature>
<gene>
    <name evidence="12" type="primary">SUR1</name>
    <name evidence="12" type="ORF">Sste5346_007425</name>
</gene>
<dbReference type="InterPro" id="IPR013087">
    <property type="entry name" value="Znf_C2H2_type"/>
</dbReference>
<dbReference type="EMBL" id="JAWCUI010000049">
    <property type="protein sequence ID" value="KAL1891880.1"/>
    <property type="molecule type" value="Genomic_DNA"/>
</dbReference>
<sequence>MDSNNSRLQRTSLSFPYLDSFGDALSLDGHSPLADVDMDEAWKLFGLQSPQCIGQDHQSGMGTTFRTPHDDLCAHPPKCPTGGHYSSHSSSHNGPHRHGGNASSSHMLFHTRHFDPNAMTSGAHQQHNMQGIPTTTVGGSSGLDLMDFSAGAFFPQSGIPTSVGPTTSGVKPTTYTNDFAEQLSVLSSPPTQHSLHSGAAGGGADDDMESTCDSDCGFGEICHDSACSDDPSACCEDEDCLQEPGVVPVTAAVSPEDAIAAAALTSFVEQQRQTSQQQQQQQQQQQMSVAASSTSGMHSHQGHHHSASSASTPSCLQFGLGPDMCISPQFLINYQHLREAHNPLNPSECTASFCPVEDPSFYQECHIRHLPESQGGLFDNLDLNMIMNENANHGHSHDGLSHGQSHSHSHGHGHGHTHNHMDAVECGAKFPSGEAMIEHLFNEHRKSLNLLQFPVMQHMDQTPGMASSASSSVSLASQDLARTPSLAASGQDIASGLSLPDASLPLGTYGFDPSVSGGLKGAAVQMQDTAMAVPRTAKPTTQLPLPGIALGGLKTEDGQAKSLADGGAPADVGPQVFECAWCNTVGGQPCGQSFDSAGELHKHVLAAHTHLLKRDVGGTYSCGWQGCTRRDSEEKGGFAQKSKIDRHMQVHTGNKPFTCDICHQSFSANQALLQHKLIHEDSKPLSCDICGKTFRQHSALTMHIRTHTKVRPLKCPYCNKEFSESSNLSKHKRIHTGDGQYECKFPGCNRTFHRKDQLRRHSAQHSKSPSSSIAKPSASSSVVGSSITV</sequence>
<keyword evidence="2" id="KW-0479">Metal-binding</keyword>
<evidence type="ECO:0000256" key="5">
    <source>
        <dbReference type="ARBA" id="ARBA00022833"/>
    </source>
</evidence>
<evidence type="ECO:0000313" key="12">
    <source>
        <dbReference type="EMBL" id="KAL1891880.1"/>
    </source>
</evidence>
<keyword evidence="4 9" id="KW-0863">Zinc-finger</keyword>
<evidence type="ECO:0000256" key="10">
    <source>
        <dbReference type="SAM" id="MobiDB-lite"/>
    </source>
</evidence>
<dbReference type="Gene3D" id="3.30.160.60">
    <property type="entry name" value="Classic Zinc Finger"/>
    <property type="match status" value="5"/>
</dbReference>
<feature type="compositionally biased region" description="Low complexity" evidence="10">
    <location>
        <begin position="82"/>
        <end position="93"/>
    </location>
</feature>
<evidence type="ECO:0000259" key="11">
    <source>
        <dbReference type="PROSITE" id="PS50157"/>
    </source>
</evidence>
<evidence type="ECO:0000256" key="6">
    <source>
        <dbReference type="ARBA" id="ARBA00023015"/>
    </source>
</evidence>
<reference evidence="12 13" key="1">
    <citation type="journal article" date="2024" name="IMA Fungus">
        <title>IMA Genome - F19 : A genome assembly and annotation guide to empower mycologists, including annotated draft genome sequences of Ceratocystis pirilliformis, Diaporthe australafricana, Fusarium ophioides, Paecilomyces lecythidis, and Sporothrix stenoceras.</title>
        <authorList>
            <person name="Aylward J."/>
            <person name="Wilson A.M."/>
            <person name="Visagie C.M."/>
            <person name="Spraker J."/>
            <person name="Barnes I."/>
            <person name="Buitendag C."/>
            <person name="Ceriani C."/>
            <person name="Del Mar Angel L."/>
            <person name="du Plessis D."/>
            <person name="Fuchs T."/>
            <person name="Gasser K."/>
            <person name="Kramer D."/>
            <person name="Li W."/>
            <person name="Munsamy K."/>
            <person name="Piso A."/>
            <person name="Price J.L."/>
            <person name="Sonnekus B."/>
            <person name="Thomas C."/>
            <person name="van der Nest A."/>
            <person name="van Dijk A."/>
            <person name="van Heerden A."/>
            <person name="van Vuuren N."/>
            <person name="Yilmaz N."/>
            <person name="Duong T.A."/>
            <person name="van der Merwe N.A."/>
            <person name="Wingfield M.J."/>
            <person name="Wingfield B.D."/>
        </authorList>
    </citation>
    <scope>NUCLEOTIDE SEQUENCE [LARGE SCALE GENOMIC DNA]</scope>
    <source>
        <strain evidence="12 13">CMW 5346</strain>
    </source>
</reference>
<feature type="domain" description="C2H2-type" evidence="11">
    <location>
        <begin position="685"/>
        <end position="712"/>
    </location>
</feature>
<feature type="compositionally biased region" description="Low complexity" evidence="10">
    <location>
        <begin position="766"/>
        <end position="789"/>
    </location>
</feature>
<feature type="domain" description="C2H2-type" evidence="11">
    <location>
        <begin position="741"/>
        <end position="770"/>
    </location>
</feature>
<name>A0ABR3YU27_9PEZI</name>
<evidence type="ECO:0000256" key="2">
    <source>
        <dbReference type="ARBA" id="ARBA00022723"/>
    </source>
</evidence>
<keyword evidence="5" id="KW-0862">Zinc</keyword>
<keyword evidence="8" id="KW-0539">Nucleus</keyword>
<evidence type="ECO:0000313" key="13">
    <source>
        <dbReference type="Proteomes" id="UP001583186"/>
    </source>
</evidence>
<dbReference type="SMART" id="SM00355">
    <property type="entry name" value="ZnF_C2H2"/>
    <property type="match status" value="7"/>
</dbReference>
<comment type="caution">
    <text evidence="12">The sequence shown here is derived from an EMBL/GenBank/DDBJ whole genome shotgun (WGS) entry which is preliminary data.</text>
</comment>
<dbReference type="PANTHER" id="PTHR24394">
    <property type="entry name" value="ZINC FINGER PROTEIN"/>
    <property type="match status" value="1"/>
</dbReference>